<evidence type="ECO:0000256" key="4">
    <source>
        <dbReference type="SAM" id="Phobius"/>
    </source>
</evidence>
<keyword evidence="4" id="KW-0472">Membrane</keyword>
<evidence type="ECO:0000313" key="6">
    <source>
        <dbReference type="Proteomes" id="UP001595444"/>
    </source>
</evidence>
<keyword evidence="1 5" id="KW-0378">Hydrolase</keyword>
<accession>A0ABV7D3L3</accession>
<dbReference type="RefSeq" id="WP_194215099.1">
    <property type="nucleotide sequence ID" value="NZ_CP061205.1"/>
</dbReference>
<feature type="transmembrane region" description="Helical" evidence="4">
    <location>
        <begin position="53"/>
        <end position="73"/>
    </location>
</feature>
<keyword evidence="4" id="KW-0812">Transmembrane</keyword>
<name>A0ABV7D3L3_9PROT</name>
<keyword evidence="4" id="KW-1133">Transmembrane helix</keyword>
<keyword evidence="3" id="KW-0443">Lipid metabolism</keyword>
<organism evidence="5 6">
    <name type="scientific">Kordiimonas pumila</name>
    <dbReference type="NCBI Taxonomy" id="2161677"/>
    <lineage>
        <taxon>Bacteria</taxon>
        <taxon>Pseudomonadati</taxon>
        <taxon>Pseudomonadota</taxon>
        <taxon>Alphaproteobacteria</taxon>
        <taxon>Kordiimonadales</taxon>
        <taxon>Kordiimonadaceae</taxon>
        <taxon>Kordiimonas</taxon>
    </lineage>
</organism>
<evidence type="ECO:0000313" key="5">
    <source>
        <dbReference type="EMBL" id="MFC3051624.1"/>
    </source>
</evidence>
<proteinExistence type="predicted"/>
<sequence length="524" mass="58100">MLVVMETLVLLLLVGAAVLSFLPSKRFGMWAFRVAAAAILVVVLDQLMGHGRWQMTPAAALALVLAGVTYYRAKHAPVRTTGRKLLFGGYIVVAVLWLGAACVLPKMFPMFDAPVPTGSYKVGFTSLYMKDESRPEIYTEDPNDKRELMVRVWYPSDVPEGKKPLPFLYMKEPLLGIFSSVMPAPDFIFDHLQQIPGHSYADTPLLTGDNKFPVLVFNHGMTVYGTLNSLVLENLASHGYVVFSIEHSYNASWVQFPDGRVATYKKDWMGPVSKEAQEADNKRFLQLGRGLYSDDYEVYLKDAKAFAEPQVTLNKGLDVWVDDTAFMLDELALAGSGKNAGIDQFAGRLDMDTVGIFGMSYGGATAGMFCARDDRCTAGLNMDGFQFGLNSFDIVLEKPFMIMNGDRRIDFEKTLGPELDWSKPLSFEMNDFVYRQSKSIAYSMSVGGATHGNFTDVGYTSKVGAWTGLLGPIDINTMNDIMNDYTLAFFNKYLRGMKEPLLDGGRDSHLNVVAFVMRDGSADK</sequence>
<keyword evidence="6" id="KW-1185">Reference proteome</keyword>
<dbReference type="PANTHER" id="PTHR10272:SF0">
    <property type="entry name" value="PLATELET-ACTIVATING FACTOR ACETYLHYDROLASE"/>
    <property type="match status" value="1"/>
</dbReference>
<dbReference type="GO" id="GO:0016787">
    <property type="term" value="F:hydrolase activity"/>
    <property type="evidence" value="ECO:0007669"/>
    <property type="project" value="UniProtKB-KW"/>
</dbReference>
<feature type="transmembrane region" description="Helical" evidence="4">
    <location>
        <begin position="85"/>
        <end position="108"/>
    </location>
</feature>
<protein>
    <submittedName>
        <fullName evidence="5">Alpha/beta hydrolase family protein</fullName>
    </submittedName>
</protein>
<gene>
    <name evidence="5" type="ORF">ACFOKA_06900</name>
</gene>
<comment type="caution">
    <text evidence="5">The sequence shown here is derived from an EMBL/GenBank/DDBJ whole genome shotgun (WGS) entry which is preliminary data.</text>
</comment>
<evidence type="ECO:0000256" key="1">
    <source>
        <dbReference type="ARBA" id="ARBA00022801"/>
    </source>
</evidence>
<dbReference type="SUPFAM" id="SSF53474">
    <property type="entry name" value="alpha/beta-Hydrolases"/>
    <property type="match status" value="1"/>
</dbReference>
<reference evidence="6" key="1">
    <citation type="journal article" date="2019" name="Int. J. Syst. Evol. Microbiol.">
        <title>The Global Catalogue of Microorganisms (GCM) 10K type strain sequencing project: providing services to taxonomists for standard genome sequencing and annotation.</title>
        <authorList>
            <consortium name="The Broad Institute Genomics Platform"/>
            <consortium name="The Broad Institute Genome Sequencing Center for Infectious Disease"/>
            <person name="Wu L."/>
            <person name="Ma J."/>
        </authorList>
    </citation>
    <scope>NUCLEOTIDE SEQUENCE [LARGE SCALE GENOMIC DNA]</scope>
    <source>
        <strain evidence="6">KCTC 62164</strain>
    </source>
</reference>
<evidence type="ECO:0000256" key="2">
    <source>
        <dbReference type="ARBA" id="ARBA00022963"/>
    </source>
</evidence>
<keyword evidence="2" id="KW-0442">Lipid degradation</keyword>
<dbReference type="InterPro" id="IPR029058">
    <property type="entry name" value="AB_hydrolase_fold"/>
</dbReference>
<dbReference type="PANTHER" id="PTHR10272">
    <property type="entry name" value="PLATELET-ACTIVATING FACTOR ACETYLHYDROLASE"/>
    <property type="match status" value="1"/>
</dbReference>
<dbReference type="EMBL" id="JBHRSL010000004">
    <property type="protein sequence ID" value="MFC3051624.1"/>
    <property type="molecule type" value="Genomic_DNA"/>
</dbReference>
<dbReference type="Pfam" id="PF03403">
    <property type="entry name" value="PAF-AH_p_II"/>
    <property type="match status" value="1"/>
</dbReference>
<dbReference type="Proteomes" id="UP001595444">
    <property type="component" value="Unassembled WGS sequence"/>
</dbReference>
<dbReference type="Gene3D" id="3.40.50.1820">
    <property type="entry name" value="alpha/beta hydrolase"/>
    <property type="match status" value="1"/>
</dbReference>
<evidence type="ECO:0000256" key="3">
    <source>
        <dbReference type="ARBA" id="ARBA00023098"/>
    </source>
</evidence>